<evidence type="ECO:0000313" key="2">
    <source>
        <dbReference type="Proteomes" id="UP000002385"/>
    </source>
</evidence>
<dbReference type="Pfam" id="PF18163">
    <property type="entry name" value="LD_cluster2"/>
    <property type="match status" value="1"/>
</dbReference>
<sequence>MTDALARPLTSLNVGLSVSESDDSVSRGFPVWQVNHVTLQVAAALMGQGAGVVFGHDWREDGVMEAVHAFALRMQAPDAALAGPPATAPLLQNLLPWPDEPRLPADERRRLASTLAIEAAGLPDDLAPRALGPLEEPERAYFRARGLTYLRRRLTARTQARICLGGRTGGSQGRYPGLIEEAYLSVDARQPLFLAGLLGGATRQVIDALEGRPRPADFAGAPGLEGLYAAFAAGHRLEADAEIDPNKVWSRFGALGVRGLARQNKLTEEENRELFHTPAVERAIQLILLGLARFKPRGRTAAARTGRGRPSRRRP</sequence>
<dbReference type="AlphaFoldDB" id="B7L2X9"/>
<protein>
    <submittedName>
        <fullName evidence="1">Uncharacterized protein</fullName>
    </submittedName>
</protein>
<name>B7L2X9_METC4</name>
<reference evidence="1 2" key="2">
    <citation type="journal article" date="2012" name="J. Bacteriol.">
        <title>Complete genome sequences of six strains of the genus Methylobacterium.</title>
        <authorList>
            <person name="Marx C.J."/>
            <person name="Bringel F."/>
            <person name="Chistoserdova L."/>
            <person name="Moulin L."/>
            <person name="Farhan Ul Haque M."/>
            <person name="Fleischman D.E."/>
            <person name="Gruffaz C."/>
            <person name="Jourand P."/>
            <person name="Knief C."/>
            <person name="Lee M.C."/>
            <person name="Muller E.E."/>
            <person name="Nadalig T."/>
            <person name="Peyraud R."/>
            <person name="Roselli S."/>
            <person name="Russ L."/>
            <person name="Goodwin L.A."/>
            <person name="Ivanova N."/>
            <person name="Kyrpides N."/>
            <person name="Lajus A."/>
            <person name="Land M.L."/>
            <person name="Medigue C."/>
            <person name="Mikhailova N."/>
            <person name="Nolan M."/>
            <person name="Woyke T."/>
            <person name="Stolyar S."/>
            <person name="Vorholt J.A."/>
            <person name="Vuilleumier S."/>
        </authorList>
    </citation>
    <scope>NUCLEOTIDE SEQUENCE [LARGE SCALE GENOMIC DNA]</scope>
    <source>
        <strain evidence="2">CM4 / NCIMB 13688</strain>
        <plasmid evidence="1 2">pCMU01</plasmid>
    </source>
</reference>
<keyword evidence="1" id="KW-0614">Plasmid</keyword>
<dbReference type="Proteomes" id="UP000002385">
    <property type="component" value="Plasmid pCMU01"/>
</dbReference>
<dbReference type="EMBL" id="CP001299">
    <property type="protein sequence ID" value="ACK86187.1"/>
    <property type="molecule type" value="Genomic_DNA"/>
</dbReference>
<accession>B7L2X9</accession>
<dbReference type="KEGG" id="mch:Mchl_5432"/>
<geneLocation type="plasmid" evidence="1 2">
    <name>pCMU01</name>
</geneLocation>
<organism evidence="1 2">
    <name type="scientific">Methylorubrum extorquens (strain CM4 / NCIMB 13688)</name>
    <name type="common">Methylobacterium extorquens</name>
    <dbReference type="NCBI Taxonomy" id="440085"/>
    <lineage>
        <taxon>Bacteria</taxon>
        <taxon>Pseudomonadati</taxon>
        <taxon>Pseudomonadota</taxon>
        <taxon>Alphaproteobacteria</taxon>
        <taxon>Hyphomicrobiales</taxon>
        <taxon>Methylobacteriaceae</taxon>
        <taxon>Methylorubrum</taxon>
    </lineage>
</organism>
<reference evidence="1 2" key="1">
    <citation type="submission" date="2008-12" db="EMBL/GenBank/DDBJ databases">
        <title>Complete sequence of plasmid1 of Methylobacterium chloromethanicum CM4.</title>
        <authorList>
            <consortium name="US DOE Joint Genome Institute"/>
            <person name="Lucas S."/>
            <person name="Copeland A."/>
            <person name="Lapidus A."/>
            <person name="Glavina del Rio T."/>
            <person name="Dalin E."/>
            <person name="Tice H."/>
            <person name="Bruce D."/>
            <person name="Goodwin L."/>
            <person name="Pitluck S."/>
            <person name="Chertkov O."/>
            <person name="Brettin T."/>
            <person name="Detter J.C."/>
            <person name="Han C."/>
            <person name="Larimer F."/>
            <person name="Land M."/>
            <person name="Hauser L."/>
            <person name="Kyrpides N."/>
            <person name="Mikhailova N."/>
            <person name="Marx C."/>
            <person name="Richardson P."/>
        </authorList>
    </citation>
    <scope>NUCLEOTIDE SEQUENCE [LARGE SCALE GENOMIC DNA]</scope>
    <source>
        <strain evidence="2">CM4 / NCIMB 13688</strain>
        <plasmid evidence="1 2">pCMU01</plasmid>
    </source>
</reference>
<dbReference type="InterPro" id="IPR041160">
    <property type="entry name" value="LD_cluster2"/>
</dbReference>
<evidence type="ECO:0000313" key="1">
    <source>
        <dbReference type="EMBL" id="ACK86187.1"/>
    </source>
</evidence>
<proteinExistence type="predicted"/>
<gene>
    <name evidence="1" type="ordered locus">Mchl_5432</name>
</gene>
<dbReference type="HOGENOM" id="CLU_923359_0_0_5"/>
<dbReference type="RefSeq" id="WP_012606090.1">
    <property type="nucleotide sequence ID" value="NC_011758.1"/>
</dbReference>